<name>A0AAW1XPT9_RUBAR</name>
<protein>
    <submittedName>
        <fullName evidence="2">Uncharacterized protein</fullName>
    </submittedName>
</protein>
<keyword evidence="3" id="KW-1185">Reference proteome</keyword>
<evidence type="ECO:0000313" key="2">
    <source>
        <dbReference type="EMBL" id="KAK9938753.1"/>
    </source>
</evidence>
<gene>
    <name evidence="2" type="ORF">M0R45_015474</name>
</gene>
<evidence type="ECO:0000313" key="3">
    <source>
        <dbReference type="Proteomes" id="UP001457282"/>
    </source>
</evidence>
<feature type="region of interest" description="Disordered" evidence="1">
    <location>
        <begin position="1"/>
        <end position="24"/>
    </location>
</feature>
<dbReference type="Proteomes" id="UP001457282">
    <property type="component" value="Unassembled WGS sequence"/>
</dbReference>
<sequence>MPPTTFLAAAALSPPSSDSSRCRRSTRTIIDTVHPSQSIPPSCSLLHLGAASHFPHQIRPVPCPLICRALPPPPSKPTAASISQHHHHGLQFQSVTAAITLFPPCS</sequence>
<organism evidence="2 3">
    <name type="scientific">Rubus argutus</name>
    <name type="common">Southern blackberry</name>
    <dbReference type="NCBI Taxonomy" id="59490"/>
    <lineage>
        <taxon>Eukaryota</taxon>
        <taxon>Viridiplantae</taxon>
        <taxon>Streptophyta</taxon>
        <taxon>Embryophyta</taxon>
        <taxon>Tracheophyta</taxon>
        <taxon>Spermatophyta</taxon>
        <taxon>Magnoliopsida</taxon>
        <taxon>eudicotyledons</taxon>
        <taxon>Gunneridae</taxon>
        <taxon>Pentapetalae</taxon>
        <taxon>rosids</taxon>
        <taxon>fabids</taxon>
        <taxon>Rosales</taxon>
        <taxon>Rosaceae</taxon>
        <taxon>Rosoideae</taxon>
        <taxon>Rosoideae incertae sedis</taxon>
        <taxon>Rubus</taxon>
    </lineage>
</organism>
<reference evidence="2 3" key="1">
    <citation type="journal article" date="2023" name="G3 (Bethesda)">
        <title>A chromosome-length genome assembly and annotation of blackberry (Rubus argutus, cv. 'Hillquist').</title>
        <authorList>
            <person name="Bruna T."/>
            <person name="Aryal R."/>
            <person name="Dudchenko O."/>
            <person name="Sargent D.J."/>
            <person name="Mead D."/>
            <person name="Buti M."/>
            <person name="Cavallini A."/>
            <person name="Hytonen T."/>
            <person name="Andres J."/>
            <person name="Pham M."/>
            <person name="Weisz D."/>
            <person name="Mascagni F."/>
            <person name="Usai G."/>
            <person name="Natali L."/>
            <person name="Bassil N."/>
            <person name="Fernandez G.E."/>
            <person name="Lomsadze A."/>
            <person name="Armour M."/>
            <person name="Olukolu B."/>
            <person name="Poorten T."/>
            <person name="Britton C."/>
            <person name="Davik J."/>
            <person name="Ashrafi H."/>
            <person name="Aiden E.L."/>
            <person name="Borodovsky M."/>
            <person name="Worthington M."/>
        </authorList>
    </citation>
    <scope>NUCLEOTIDE SEQUENCE [LARGE SCALE GENOMIC DNA]</scope>
    <source>
        <strain evidence="2">PI 553951</strain>
    </source>
</reference>
<dbReference type="EMBL" id="JBEDUW010000003">
    <property type="protein sequence ID" value="KAK9938753.1"/>
    <property type="molecule type" value="Genomic_DNA"/>
</dbReference>
<evidence type="ECO:0000256" key="1">
    <source>
        <dbReference type="SAM" id="MobiDB-lite"/>
    </source>
</evidence>
<comment type="caution">
    <text evidence="2">The sequence shown here is derived from an EMBL/GenBank/DDBJ whole genome shotgun (WGS) entry which is preliminary data.</text>
</comment>
<feature type="compositionally biased region" description="Low complexity" evidence="1">
    <location>
        <begin position="1"/>
        <end position="19"/>
    </location>
</feature>
<dbReference type="AlphaFoldDB" id="A0AAW1XPT9"/>
<accession>A0AAW1XPT9</accession>
<proteinExistence type="predicted"/>